<keyword evidence="1" id="KW-0472">Membrane</keyword>
<dbReference type="EMBL" id="CP101988">
    <property type="protein sequence ID" value="UUI76152.1"/>
    <property type="molecule type" value="Genomic_DNA"/>
</dbReference>
<gene>
    <name evidence="2" type="ORF">NP064_04405</name>
</gene>
<evidence type="ECO:0008006" key="4">
    <source>
        <dbReference type="Google" id="ProtNLM"/>
    </source>
</evidence>
<reference evidence="2 3" key="1">
    <citation type="submission" date="2022-07" db="EMBL/GenBank/DDBJ databases">
        <title>Novel species in genus cellulomonas.</title>
        <authorList>
            <person name="Ye L."/>
        </authorList>
    </citation>
    <scope>NUCLEOTIDE SEQUENCE [LARGE SCALE GENOMIC DNA]</scope>
    <source>
        <strain evidence="3">zg-Y338</strain>
    </source>
</reference>
<evidence type="ECO:0000313" key="2">
    <source>
        <dbReference type="EMBL" id="UUI76152.1"/>
    </source>
</evidence>
<organism evidence="2 3">
    <name type="scientific">Cellulomonas chengniuliangii</name>
    <dbReference type="NCBI Taxonomy" id="2968084"/>
    <lineage>
        <taxon>Bacteria</taxon>
        <taxon>Bacillati</taxon>
        <taxon>Actinomycetota</taxon>
        <taxon>Actinomycetes</taxon>
        <taxon>Micrococcales</taxon>
        <taxon>Cellulomonadaceae</taxon>
        <taxon>Cellulomonas</taxon>
    </lineage>
</organism>
<keyword evidence="3" id="KW-1185">Reference proteome</keyword>
<feature type="transmembrane region" description="Helical" evidence="1">
    <location>
        <begin position="92"/>
        <end position="110"/>
    </location>
</feature>
<evidence type="ECO:0000256" key="1">
    <source>
        <dbReference type="SAM" id="Phobius"/>
    </source>
</evidence>
<dbReference type="RefSeq" id="WP_227567724.1">
    <property type="nucleotide sequence ID" value="NZ_CP101988.1"/>
</dbReference>
<keyword evidence="1" id="KW-0812">Transmembrane</keyword>
<protein>
    <recommendedName>
        <fullName evidence="4">Integral membrane protein</fullName>
    </recommendedName>
</protein>
<dbReference type="Proteomes" id="UP001316189">
    <property type="component" value="Chromosome"/>
</dbReference>
<feature type="transmembrane region" description="Helical" evidence="1">
    <location>
        <begin position="34"/>
        <end position="51"/>
    </location>
</feature>
<proteinExistence type="predicted"/>
<sequence>MQPLTGAVILRGAAALLLGAVVGATGTVMHRSEAPWGMVLALALVLCAAIAARAWDGWVTFVGYAGGMYFIVQLLAQTGPGGDVLVPAGDSFGWWWLIGSGLAIAVAAFAPRRLFSDAPRERGARSRRNGPDTP</sequence>
<evidence type="ECO:0000313" key="3">
    <source>
        <dbReference type="Proteomes" id="UP001316189"/>
    </source>
</evidence>
<name>A0ABY5L059_9CELL</name>
<accession>A0ABY5L059</accession>
<keyword evidence="1" id="KW-1133">Transmembrane helix</keyword>
<feature type="transmembrane region" description="Helical" evidence="1">
    <location>
        <begin position="58"/>
        <end position="76"/>
    </location>
</feature>